<dbReference type="EMBL" id="JBHSAC010000045">
    <property type="protein sequence ID" value="MFC3932109.1"/>
    <property type="molecule type" value="Genomic_DNA"/>
</dbReference>
<comment type="caution">
    <text evidence="2">The sequence shown here is derived from an EMBL/GenBank/DDBJ whole genome shotgun (WGS) entry which is preliminary data.</text>
</comment>
<evidence type="ECO:0000313" key="3">
    <source>
        <dbReference type="Proteomes" id="UP001595901"/>
    </source>
</evidence>
<dbReference type="InterPro" id="IPR058532">
    <property type="entry name" value="YjbR/MT2646/Rv2570-like"/>
</dbReference>
<organism evidence="2 3">
    <name type="scientific">Streptococcus dentapri</name>
    <dbReference type="NCBI Taxonomy" id="573564"/>
    <lineage>
        <taxon>Bacteria</taxon>
        <taxon>Bacillati</taxon>
        <taxon>Bacillota</taxon>
        <taxon>Bacilli</taxon>
        <taxon>Lactobacillales</taxon>
        <taxon>Streptococcaceae</taxon>
        <taxon>Streptococcus</taxon>
    </lineage>
</organism>
<dbReference type="SUPFAM" id="SSF142906">
    <property type="entry name" value="YjbR-like"/>
    <property type="match status" value="1"/>
</dbReference>
<dbReference type="Proteomes" id="UP001595901">
    <property type="component" value="Unassembled WGS sequence"/>
</dbReference>
<dbReference type="PANTHER" id="PTHR35145">
    <property type="entry name" value="CYTOPLASMIC PROTEIN-RELATED"/>
    <property type="match status" value="1"/>
</dbReference>
<dbReference type="SUPFAM" id="SSF88697">
    <property type="entry name" value="PUA domain-like"/>
    <property type="match status" value="1"/>
</dbReference>
<proteinExistence type="predicted"/>
<evidence type="ECO:0000256" key="1">
    <source>
        <dbReference type="SAM" id="Coils"/>
    </source>
</evidence>
<accession>A0ABV8D234</accession>
<protein>
    <submittedName>
        <fullName evidence="2">MmcQ/YjbR family DNA-binding protein</fullName>
    </submittedName>
</protein>
<sequence length="364" mass="42789">MAFEDEFFKRKRVNFNKLLAFGFMLTDKGYTYSRDIMDRNFQAQIEIDRTGRVSGRLLDKDLDEEYTAIYVLGSTGNYVGKVREAYGKLLIEIAESCFEDRPFNFDQTNRLAQHLQKKYGDQFDYPFTKYPQYASYRHPANRKWYALIFNLQLGKLDFDRSQLTQQELEHELEVVNIKIDKEQERLEELLNIDGIYPSYHMNKKSWISIVLDGQLADEFLYELVDRSRDLVGPKGYKVENGSDYWLIPANPKYYDIDAEFAATDIIKWTQKAQIKKGDWVFIYVTAPVKAVRYACRVLDVHIPNNNYRENSSIKELMEIKRIKTFDDASLSMEVLKAHGVKTVRGPRRMTKEMIDLVEPQVKDC</sequence>
<dbReference type="Pfam" id="PF04237">
    <property type="entry name" value="YjbR"/>
    <property type="match status" value="1"/>
</dbReference>
<dbReference type="Gene3D" id="3.90.1150.30">
    <property type="match status" value="1"/>
</dbReference>
<dbReference type="InterPro" id="IPR007351">
    <property type="entry name" value="YjbR"/>
</dbReference>
<feature type="coiled-coil region" evidence="1">
    <location>
        <begin position="165"/>
        <end position="192"/>
    </location>
</feature>
<dbReference type="GO" id="GO:0003677">
    <property type="term" value="F:DNA binding"/>
    <property type="evidence" value="ECO:0007669"/>
    <property type="project" value="UniProtKB-KW"/>
</dbReference>
<reference evidence="3" key="1">
    <citation type="journal article" date="2019" name="Int. J. Syst. Evol. Microbiol.">
        <title>The Global Catalogue of Microorganisms (GCM) 10K type strain sequencing project: providing services to taxonomists for standard genome sequencing and annotation.</title>
        <authorList>
            <consortium name="The Broad Institute Genomics Platform"/>
            <consortium name="The Broad Institute Genome Sequencing Center for Infectious Disease"/>
            <person name="Wu L."/>
            <person name="Ma J."/>
        </authorList>
    </citation>
    <scope>NUCLEOTIDE SEQUENCE [LARGE SCALE GENOMIC DNA]</scope>
    <source>
        <strain evidence="3">CCUG 58728</strain>
    </source>
</reference>
<keyword evidence="3" id="KW-1185">Reference proteome</keyword>
<dbReference type="RefSeq" id="WP_380431231.1">
    <property type="nucleotide sequence ID" value="NZ_JBHSAC010000045.1"/>
</dbReference>
<keyword evidence="1" id="KW-0175">Coiled coil</keyword>
<dbReference type="InterPro" id="IPR038056">
    <property type="entry name" value="YjbR-like_sf"/>
</dbReference>
<gene>
    <name evidence="2" type="ORF">ACFOSE_04875</name>
</gene>
<dbReference type="InterPro" id="IPR015947">
    <property type="entry name" value="PUA-like_sf"/>
</dbReference>
<evidence type="ECO:0000313" key="2">
    <source>
        <dbReference type="EMBL" id="MFC3932109.1"/>
    </source>
</evidence>
<name>A0ABV8D234_9STRE</name>
<keyword evidence="2" id="KW-0238">DNA-binding</keyword>
<dbReference type="PANTHER" id="PTHR35145:SF1">
    <property type="entry name" value="CYTOPLASMIC PROTEIN"/>
    <property type="match status" value="1"/>
</dbReference>